<dbReference type="InterPro" id="IPR052165">
    <property type="entry name" value="Membrane_assoc_protease"/>
</dbReference>
<dbReference type="SUPFAM" id="SSF141322">
    <property type="entry name" value="NfeD domain-like"/>
    <property type="match status" value="1"/>
</dbReference>
<dbReference type="GO" id="GO:0005886">
    <property type="term" value="C:plasma membrane"/>
    <property type="evidence" value="ECO:0007669"/>
    <property type="project" value="TreeGrafter"/>
</dbReference>
<gene>
    <name evidence="7" type="ORF">IF651_00830</name>
</gene>
<keyword evidence="2 5" id="KW-0812">Transmembrane</keyword>
<feature type="transmembrane region" description="Helical" evidence="5">
    <location>
        <begin position="44"/>
        <end position="63"/>
    </location>
</feature>
<dbReference type="Proteomes" id="UP000610846">
    <property type="component" value="Unassembled WGS sequence"/>
</dbReference>
<reference evidence="7" key="1">
    <citation type="journal article" date="2018" name="Curr. Microbiol.">
        <title>Cellulosimicrobium arenosum sp. nov., Isolated from Marine Sediment Sand.</title>
        <authorList>
            <person name="Oh M."/>
            <person name="Kim J.H."/>
            <person name="Yoon J.H."/>
            <person name="Schumann P."/>
            <person name="Kim W."/>
        </authorList>
    </citation>
    <scope>NUCLEOTIDE SEQUENCE</scope>
    <source>
        <strain evidence="7">KCTC 49039</strain>
    </source>
</reference>
<proteinExistence type="predicted"/>
<keyword evidence="3 5" id="KW-1133">Transmembrane helix</keyword>
<dbReference type="InterPro" id="IPR012340">
    <property type="entry name" value="NA-bd_OB-fold"/>
</dbReference>
<evidence type="ECO:0000256" key="1">
    <source>
        <dbReference type="ARBA" id="ARBA00004141"/>
    </source>
</evidence>
<reference evidence="7" key="2">
    <citation type="submission" date="2020-09" db="EMBL/GenBank/DDBJ databases">
        <authorList>
            <person name="Yu Y."/>
        </authorList>
    </citation>
    <scope>NUCLEOTIDE SEQUENCE</scope>
    <source>
        <strain evidence="7">KCTC 49039</strain>
    </source>
</reference>
<dbReference type="InterPro" id="IPR002810">
    <property type="entry name" value="NfeD-like_C"/>
</dbReference>
<comment type="subcellular location">
    <subcellularLocation>
        <location evidence="1">Membrane</location>
        <topology evidence="1">Multi-pass membrane protein</topology>
    </subcellularLocation>
</comment>
<name>A0A927G5W5_9MICO</name>
<protein>
    <submittedName>
        <fullName evidence="7">NfeD family protein</fullName>
    </submittedName>
</protein>
<comment type="caution">
    <text evidence="7">The sequence shown here is derived from an EMBL/GenBank/DDBJ whole genome shotgun (WGS) entry which is preliminary data.</text>
</comment>
<keyword evidence="4 5" id="KW-0472">Membrane</keyword>
<feature type="domain" description="NfeD-like C-terminal" evidence="6">
    <location>
        <begin position="83"/>
        <end position="139"/>
    </location>
</feature>
<evidence type="ECO:0000256" key="5">
    <source>
        <dbReference type="SAM" id="Phobius"/>
    </source>
</evidence>
<evidence type="ECO:0000256" key="4">
    <source>
        <dbReference type="ARBA" id="ARBA00023136"/>
    </source>
</evidence>
<keyword evidence="8" id="KW-1185">Reference proteome</keyword>
<evidence type="ECO:0000256" key="3">
    <source>
        <dbReference type="ARBA" id="ARBA00022989"/>
    </source>
</evidence>
<dbReference type="AlphaFoldDB" id="A0A927G5W5"/>
<dbReference type="EMBL" id="JACYHB010000001">
    <property type="protein sequence ID" value="MBD8077606.1"/>
    <property type="molecule type" value="Genomic_DNA"/>
</dbReference>
<dbReference type="PANTHER" id="PTHR33507">
    <property type="entry name" value="INNER MEMBRANE PROTEIN YBBJ"/>
    <property type="match status" value="1"/>
</dbReference>
<evidence type="ECO:0000313" key="8">
    <source>
        <dbReference type="Proteomes" id="UP000610846"/>
    </source>
</evidence>
<dbReference type="PANTHER" id="PTHR33507:SF3">
    <property type="entry name" value="INNER MEMBRANE PROTEIN YBBJ"/>
    <property type="match status" value="1"/>
</dbReference>
<dbReference type="Gene3D" id="2.40.50.140">
    <property type="entry name" value="Nucleic acid-binding proteins"/>
    <property type="match status" value="1"/>
</dbReference>
<evidence type="ECO:0000313" key="7">
    <source>
        <dbReference type="EMBL" id="MBD8077606.1"/>
    </source>
</evidence>
<evidence type="ECO:0000256" key="2">
    <source>
        <dbReference type="ARBA" id="ARBA00022692"/>
    </source>
</evidence>
<accession>A0A927G5W5</accession>
<sequence length="149" mass="15719">MDWLWWVGASLLFALIEIISLDLVLIMFAGGALAAAGANAAGAPLWLQILVFAVVSILLLVALRPYLLRSLRSRTPLAETNVAAHVGRTALAVDRVTELGGRVKLVGEVWTARTEQDAPPIPAGADVRVVRIDGATAVVTALPAQHPTV</sequence>
<organism evidence="7 8">
    <name type="scientific">Cellulosimicrobium arenosum</name>
    <dbReference type="NCBI Taxonomy" id="2708133"/>
    <lineage>
        <taxon>Bacteria</taxon>
        <taxon>Bacillati</taxon>
        <taxon>Actinomycetota</taxon>
        <taxon>Actinomycetes</taxon>
        <taxon>Micrococcales</taxon>
        <taxon>Promicromonosporaceae</taxon>
        <taxon>Cellulosimicrobium</taxon>
    </lineage>
</organism>
<evidence type="ECO:0000259" key="6">
    <source>
        <dbReference type="Pfam" id="PF01957"/>
    </source>
</evidence>
<dbReference type="RefSeq" id="WP_191827191.1">
    <property type="nucleotide sequence ID" value="NZ_JACYHB010000001.1"/>
</dbReference>
<dbReference type="Pfam" id="PF01957">
    <property type="entry name" value="NfeD"/>
    <property type="match status" value="1"/>
</dbReference>